<proteinExistence type="predicted"/>
<protein>
    <submittedName>
        <fullName evidence="1">Uncharacterized protein</fullName>
    </submittedName>
</protein>
<gene>
    <name evidence="1" type="ORF">SLEP1_g12949</name>
</gene>
<organism evidence="1 2">
    <name type="scientific">Rubroshorea leprosula</name>
    <dbReference type="NCBI Taxonomy" id="152421"/>
    <lineage>
        <taxon>Eukaryota</taxon>
        <taxon>Viridiplantae</taxon>
        <taxon>Streptophyta</taxon>
        <taxon>Embryophyta</taxon>
        <taxon>Tracheophyta</taxon>
        <taxon>Spermatophyta</taxon>
        <taxon>Magnoliopsida</taxon>
        <taxon>eudicotyledons</taxon>
        <taxon>Gunneridae</taxon>
        <taxon>Pentapetalae</taxon>
        <taxon>rosids</taxon>
        <taxon>malvids</taxon>
        <taxon>Malvales</taxon>
        <taxon>Dipterocarpaceae</taxon>
        <taxon>Rubroshorea</taxon>
    </lineage>
</organism>
<sequence>MERNRSTDELAAVKAAAWAWYERGSGSQGKPIREYDITARAQSAVLRPSRYKLEAMLAAENSSLTASPVHSCANSLLDAYEIESISKHLDHLIDSCRTKSYTDGHEKKKKSWSLKKVLPRHPVLCGTRQDAVTTAFRVNRTPEKADGRS</sequence>
<dbReference type="AlphaFoldDB" id="A0AAV5IE67"/>
<name>A0AAV5IE67_9ROSI</name>
<keyword evidence="2" id="KW-1185">Reference proteome</keyword>
<dbReference type="EMBL" id="BPVZ01000015">
    <property type="protein sequence ID" value="GKV00216.1"/>
    <property type="molecule type" value="Genomic_DNA"/>
</dbReference>
<reference evidence="1 2" key="1">
    <citation type="journal article" date="2021" name="Commun. Biol.">
        <title>The genome of Shorea leprosula (Dipterocarpaceae) highlights the ecological relevance of drought in aseasonal tropical rainforests.</title>
        <authorList>
            <person name="Ng K.K.S."/>
            <person name="Kobayashi M.J."/>
            <person name="Fawcett J.A."/>
            <person name="Hatakeyama M."/>
            <person name="Paape T."/>
            <person name="Ng C.H."/>
            <person name="Ang C.C."/>
            <person name="Tnah L.H."/>
            <person name="Lee C.T."/>
            <person name="Nishiyama T."/>
            <person name="Sese J."/>
            <person name="O'Brien M.J."/>
            <person name="Copetti D."/>
            <person name="Mohd Noor M.I."/>
            <person name="Ong R.C."/>
            <person name="Putra M."/>
            <person name="Sireger I.Z."/>
            <person name="Indrioko S."/>
            <person name="Kosugi Y."/>
            <person name="Izuno A."/>
            <person name="Isagi Y."/>
            <person name="Lee S.L."/>
            <person name="Shimizu K.K."/>
        </authorList>
    </citation>
    <scope>NUCLEOTIDE SEQUENCE [LARGE SCALE GENOMIC DNA]</scope>
    <source>
        <strain evidence="1">214</strain>
    </source>
</reference>
<dbReference type="PANTHER" id="PTHR34665:SF4">
    <property type="entry name" value="DUF3741 DOMAIN-CONTAINING PROTEIN"/>
    <property type="match status" value="1"/>
</dbReference>
<comment type="caution">
    <text evidence="1">The sequence shown here is derived from an EMBL/GenBank/DDBJ whole genome shotgun (WGS) entry which is preliminary data.</text>
</comment>
<accession>A0AAV5IE67</accession>
<dbReference type="PANTHER" id="PTHR34665">
    <property type="entry name" value="DUF3741 DOMAIN-CONTAINING PROTEIN"/>
    <property type="match status" value="1"/>
</dbReference>
<dbReference type="Proteomes" id="UP001054252">
    <property type="component" value="Unassembled WGS sequence"/>
</dbReference>
<evidence type="ECO:0000313" key="2">
    <source>
        <dbReference type="Proteomes" id="UP001054252"/>
    </source>
</evidence>
<evidence type="ECO:0000313" key="1">
    <source>
        <dbReference type="EMBL" id="GKV00216.1"/>
    </source>
</evidence>